<accession>A0A445K1B7</accession>
<dbReference type="InterPro" id="IPR029523">
    <property type="entry name" value="INO80B/Ies2"/>
</dbReference>
<reference evidence="2 3" key="1">
    <citation type="submission" date="2018-09" db="EMBL/GenBank/DDBJ databases">
        <title>A high-quality reference genome of wild soybean provides a powerful tool to mine soybean genomes.</title>
        <authorList>
            <person name="Xie M."/>
            <person name="Chung C.Y.L."/>
            <person name="Li M.-W."/>
            <person name="Wong F.-L."/>
            <person name="Chan T.-F."/>
            <person name="Lam H.-M."/>
        </authorList>
    </citation>
    <scope>NUCLEOTIDE SEQUENCE [LARGE SCALE GENOMIC DNA]</scope>
    <source>
        <strain evidence="3">cv. W05</strain>
        <tissue evidence="2">Hypocotyl of etiolated seedlings</tissue>
    </source>
</reference>
<evidence type="ECO:0000259" key="1">
    <source>
        <dbReference type="Pfam" id="PF04438"/>
    </source>
</evidence>
<dbReference type="InterPro" id="IPR007529">
    <property type="entry name" value="Znf_HIT"/>
</dbReference>
<dbReference type="Proteomes" id="UP000289340">
    <property type="component" value="Chromosome 7"/>
</dbReference>
<dbReference type="EMBL" id="QZWG01000007">
    <property type="protein sequence ID" value="RZC04418.1"/>
    <property type="molecule type" value="Genomic_DNA"/>
</dbReference>
<evidence type="ECO:0000313" key="2">
    <source>
        <dbReference type="EMBL" id="RZC04418.1"/>
    </source>
</evidence>
<organism evidence="2 3">
    <name type="scientific">Glycine soja</name>
    <name type="common">Wild soybean</name>
    <dbReference type="NCBI Taxonomy" id="3848"/>
    <lineage>
        <taxon>Eukaryota</taxon>
        <taxon>Viridiplantae</taxon>
        <taxon>Streptophyta</taxon>
        <taxon>Embryophyta</taxon>
        <taxon>Tracheophyta</taxon>
        <taxon>Spermatophyta</taxon>
        <taxon>Magnoliopsida</taxon>
        <taxon>eudicotyledons</taxon>
        <taxon>Gunneridae</taxon>
        <taxon>Pentapetalae</taxon>
        <taxon>rosids</taxon>
        <taxon>fabids</taxon>
        <taxon>Fabales</taxon>
        <taxon>Fabaceae</taxon>
        <taxon>Papilionoideae</taxon>
        <taxon>50 kb inversion clade</taxon>
        <taxon>NPAAA clade</taxon>
        <taxon>indigoferoid/millettioid clade</taxon>
        <taxon>Phaseoleae</taxon>
        <taxon>Glycine</taxon>
        <taxon>Glycine subgen. Soja</taxon>
    </lineage>
</organism>
<dbReference type="GO" id="GO:0006338">
    <property type="term" value="P:chromatin remodeling"/>
    <property type="evidence" value="ECO:0007669"/>
    <property type="project" value="InterPro"/>
</dbReference>
<protein>
    <recommendedName>
        <fullName evidence="1">HIT-type domain-containing protein</fullName>
    </recommendedName>
</protein>
<name>A0A445K1B7_GLYSO</name>
<dbReference type="AlphaFoldDB" id="A0A445K1B7"/>
<gene>
    <name evidence="2" type="ORF">D0Y65_018832</name>
</gene>
<keyword evidence="3" id="KW-1185">Reference proteome</keyword>
<comment type="caution">
    <text evidence="2">The sequence shown here is derived from an EMBL/GenBank/DDBJ whole genome shotgun (WGS) entry which is preliminary data.</text>
</comment>
<dbReference type="GO" id="GO:0031011">
    <property type="term" value="C:Ino80 complex"/>
    <property type="evidence" value="ECO:0007669"/>
    <property type="project" value="InterPro"/>
</dbReference>
<feature type="domain" description="HIT-type" evidence="1">
    <location>
        <begin position="27"/>
        <end position="56"/>
    </location>
</feature>
<dbReference type="Pfam" id="PF04438">
    <property type="entry name" value="zf-HIT"/>
    <property type="match status" value="1"/>
</dbReference>
<dbReference type="PANTHER" id="PTHR21561">
    <property type="entry name" value="INO80 COMPLEX SUBUNIT B"/>
    <property type="match status" value="1"/>
</dbReference>
<evidence type="ECO:0000313" key="3">
    <source>
        <dbReference type="Proteomes" id="UP000289340"/>
    </source>
</evidence>
<dbReference type="PANTHER" id="PTHR21561:SF16">
    <property type="entry name" value="PAPA-1-LIKE FAMILY PROTEIN _ ZINC FINGER (HIT TYPE) FAMILY PROTEIN"/>
    <property type="match status" value="1"/>
</dbReference>
<proteinExistence type="predicted"/>
<sequence length="72" mass="7842">MSPQGTVVTFSEDIGLPSIFQMGTNGEKCAGPNCTNEYKYRDSRSKPPLCSLGCYRALHEKIPPVDACCPCK</sequence>